<dbReference type="GO" id="GO:0016616">
    <property type="term" value="F:oxidoreductase activity, acting on the CH-OH group of donors, NAD or NADP as acceptor"/>
    <property type="evidence" value="ECO:0007669"/>
    <property type="project" value="InterPro"/>
</dbReference>
<protein>
    <recommendedName>
        <fullName evidence="3">3-beta hydroxysteroid dehydrogenase/isomerase domain-containing protein</fullName>
    </recommendedName>
</protein>
<accession>A0A421CVU4</accession>
<dbReference type="InterPro" id="IPR036291">
    <property type="entry name" value="NAD(P)-bd_dom_sf"/>
</dbReference>
<dbReference type="PANTHER" id="PTHR43245">
    <property type="entry name" value="BIFUNCTIONAL POLYMYXIN RESISTANCE PROTEIN ARNA"/>
    <property type="match status" value="1"/>
</dbReference>
<evidence type="ECO:0000313" key="4">
    <source>
        <dbReference type="EMBL" id="RLL93952.1"/>
    </source>
</evidence>
<dbReference type="EMBL" id="NIDN02000246">
    <property type="protein sequence ID" value="RLL93952.1"/>
    <property type="molecule type" value="Genomic_DNA"/>
</dbReference>
<dbReference type="STRING" id="1245748.A0A421CVU4"/>
<dbReference type="SUPFAM" id="SSF51735">
    <property type="entry name" value="NAD(P)-binding Rossmann-fold domains"/>
    <property type="match status" value="1"/>
</dbReference>
<evidence type="ECO:0000256" key="1">
    <source>
        <dbReference type="ARBA" id="ARBA00009219"/>
    </source>
</evidence>
<dbReference type="InterPro" id="IPR002225">
    <property type="entry name" value="3Beta_OHSteriod_DH/Estase"/>
</dbReference>
<keyword evidence="5" id="KW-1185">Reference proteome</keyword>
<dbReference type="OrthoDB" id="10058185at2759"/>
<feature type="domain" description="3-beta hydroxysteroid dehydrogenase/isomerase" evidence="3">
    <location>
        <begin position="71"/>
        <end position="351"/>
    </location>
</feature>
<dbReference type="AlphaFoldDB" id="A0A421CVU4"/>
<dbReference type="Pfam" id="PF01073">
    <property type="entry name" value="3Beta_HSD"/>
    <property type="match status" value="1"/>
</dbReference>
<dbReference type="Gene3D" id="3.40.50.720">
    <property type="entry name" value="NAD(P)-binding Rossmann-like Domain"/>
    <property type="match status" value="1"/>
</dbReference>
<reference evidence="4 5" key="1">
    <citation type="submission" date="2018-08" db="EMBL/GenBank/DDBJ databases">
        <title>Draft genome sequences of two Aspergillus turcosus clinical strains isolated from bronchoalveolar lavage fluid: one azole-susceptible and the other azole-resistant.</title>
        <authorList>
            <person name="Parent-Michaud M."/>
            <person name="Dufresne P.J."/>
            <person name="Fournier E."/>
            <person name="Martineau C."/>
            <person name="Moreira S."/>
            <person name="Perkins V."/>
            <person name="De Repentigny L."/>
            <person name="Dufresne S.F."/>
        </authorList>
    </citation>
    <scope>NUCLEOTIDE SEQUENCE [LARGE SCALE GENOMIC DNA]</scope>
    <source>
        <strain evidence="4">HMR AF 1038</strain>
    </source>
</reference>
<dbReference type="Proteomes" id="UP000215289">
    <property type="component" value="Unassembled WGS sequence"/>
</dbReference>
<gene>
    <name evidence="4" type="ORF">CFD26_102660</name>
</gene>
<comment type="caution">
    <text evidence="4">The sequence shown here is derived from an EMBL/GenBank/DDBJ whole genome shotgun (WGS) entry which is preliminary data.</text>
</comment>
<proteinExistence type="inferred from homology"/>
<organism evidence="4 5">
    <name type="scientific">Aspergillus turcosus</name>
    <dbReference type="NCBI Taxonomy" id="1245748"/>
    <lineage>
        <taxon>Eukaryota</taxon>
        <taxon>Fungi</taxon>
        <taxon>Dikarya</taxon>
        <taxon>Ascomycota</taxon>
        <taxon>Pezizomycotina</taxon>
        <taxon>Eurotiomycetes</taxon>
        <taxon>Eurotiomycetidae</taxon>
        <taxon>Eurotiales</taxon>
        <taxon>Aspergillaceae</taxon>
        <taxon>Aspergillus</taxon>
        <taxon>Aspergillus subgen. Fumigati</taxon>
    </lineage>
</organism>
<evidence type="ECO:0000256" key="2">
    <source>
        <dbReference type="ARBA" id="ARBA00023002"/>
    </source>
</evidence>
<evidence type="ECO:0000313" key="5">
    <source>
        <dbReference type="Proteomes" id="UP000215289"/>
    </source>
</evidence>
<keyword evidence="2" id="KW-0560">Oxidoreductase</keyword>
<dbReference type="PANTHER" id="PTHR43245:SF51">
    <property type="entry name" value="SHORT CHAIN DEHYDROGENASE_REDUCTASE FAMILY 42E, MEMBER 2"/>
    <property type="match status" value="1"/>
</dbReference>
<name>A0A421CVU4_9EURO</name>
<dbReference type="GO" id="GO:0006694">
    <property type="term" value="P:steroid biosynthetic process"/>
    <property type="evidence" value="ECO:0007669"/>
    <property type="project" value="InterPro"/>
</dbReference>
<sequence>MSFILLVASIAGLALYLYHVNRAMTQVPEEAHLLSPRRWTVEEIKEAYRKAIESPVDVSKSLPPKQHRRYIVVGGSGLVGNWIVTHLLARGEDASAIRILDLQSPRPQILDQGVTFVKIDITDDEAVQAAFAQPWPQKVASLPLTVFHNAAVIRPGERHKAFLQFCARVNVDGTRNVLTAAKQYGASCFISTSSGSVLVRRPSFWIAPWTKWPKGVVQILSDATETPKEHDQFFGNYAVSKAEAERIVRAADSLESNFRTGCIRPTNGIYGVGDTTITGMYLLKGGAPSWTYPVIQSFVNAENVSIAHLLYEQRLLEHTASPAQLPNIGGQAFAVTDPNPAIAFSDIYLLLTTLAKTPIRFPYLPPVPLLILSHLLEWYALLQHLYLPRLLPKITARRAPADGGLGYVAPITTLEGMCKQVLEWNRSAGKETIAAVRGKGVVSVSEEGVDVNLVVPSKKF</sequence>
<dbReference type="InterPro" id="IPR050177">
    <property type="entry name" value="Lipid_A_modif_metabolic_enz"/>
</dbReference>
<comment type="similarity">
    <text evidence="1">Belongs to the 3-beta-HSD family.</text>
</comment>
<evidence type="ECO:0000259" key="3">
    <source>
        <dbReference type="Pfam" id="PF01073"/>
    </source>
</evidence>